<name>A0ABT1G6M1_9CORY</name>
<evidence type="ECO:0000259" key="2">
    <source>
        <dbReference type="Pfam" id="PF18862"/>
    </source>
</evidence>
<feature type="domain" description="ApeA N-terminal" evidence="2">
    <location>
        <begin position="74"/>
        <end position="270"/>
    </location>
</feature>
<dbReference type="InterPro" id="IPR041223">
    <property type="entry name" value="ApeA_NTD"/>
</dbReference>
<sequence length="491" mass="55743">MSIWIRRDEVAERNCLRDGQRRQGWVLANNHAPISAVLLRDKGVVSLSLASQYEEPGNRWPKGISRFRTNNLDLIFVDDLGKVELVNCLSRRTEGGGPYKQVEKWVLEPQLLVFGGNGNTWSTVQRVETVVPALQSWLGEEARLVNHELIDQKDATHGDCWLNIQLRSPKMLVATGTIEHTLQLEGKTETGIEGGITAFSAARIITNLDRPESIHQALAEHSALLDFLSIVYGVPIGFSERIIQGTGNPIRDFNGRVFNSKILKSCPVLNSRQPDWTIRVSSDPRRFPLIEYEQPEVFTRWLTFWAENRAGIAALSRAISEQASWENRLLNAAVAFEEFGYKIEGKQAQGTIKNSFPNFVKRVCLDMPRIALSHPEKWADQFNQVYKGVKHADKLVPDLVETANAADQAIGYLRAWCCFKADPDNPIIDARWGRILNPRYAPPPRFNFDEPTWQELLTEQDLHAEGERMDKLRRFDPPSLQNGESMEEDHL</sequence>
<evidence type="ECO:0000313" key="4">
    <source>
        <dbReference type="Proteomes" id="UP001204000"/>
    </source>
</evidence>
<evidence type="ECO:0000313" key="3">
    <source>
        <dbReference type="EMBL" id="MCP1388322.1"/>
    </source>
</evidence>
<reference evidence="3" key="1">
    <citation type="submission" date="2022-05" db="EMBL/GenBank/DDBJ databases">
        <title>Corynebacterium sp. TA-R-1 sp. nov., isolated from human feces.</title>
        <authorList>
            <person name="Shamsuzzaman M."/>
            <person name="Dahal R.H."/>
        </authorList>
    </citation>
    <scope>NUCLEOTIDE SEQUENCE</scope>
    <source>
        <strain evidence="3">TA-R-1</strain>
    </source>
</reference>
<organism evidence="3 4">
    <name type="scientific">Corynebacterium stercoris</name>
    <dbReference type="NCBI Taxonomy" id="2943490"/>
    <lineage>
        <taxon>Bacteria</taxon>
        <taxon>Bacillati</taxon>
        <taxon>Actinomycetota</taxon>
        <taxon>Actinomycetes</taxon>
        <taxon>Mycobacteriales</taxon>
        <taxon>Corynebacteriaceae</taxon>
        <taxon>Corynebacterium</taxon>
    </lineage>
</organism>
<comment type="caution">
    <text evidence="3">The sequence shown here is derived from an EMBL/GenBank/DDBJ whole genome shotgun (WGS) entry which is preliminary data.</text>
</comment>
<dbReference type="Pfam" id="PF18862">
    <property type="entry name" value="ApeA_NTD1"/>
    <property type="match status" value="1"/>
</dbReference>
<feature type="region of interest" description="Disordered" evidence="1">
    <location>
        <begin position="468"/>
        <end position="491"/>
    </location>
</feature>
<dbReference type="RefSeq" id="WP_253578766.1">
    <property type="nucleotide sequence ID" value="NZ_JAMFTQ010000013.1"/>
</dbReference>
<dbReference type="EMBL" id="JAMFTQ010000013">
    <property type="protein sequence ID" value="MCP1388322.1"/>
    <property type="molecule type" value="Genomic_DNA"/>
</dbReference>
<gene>
    <name evidence="3" type="ORF">M5J20_09005</name>
</gene>
<dbReference type="Proteomes" id="UP001204000">
    <property type="component" value="Unassembled WGS sequence"/>
</dbReference>
<evidence type="ECO:0000256" key="1">
    <source>
        <dbReference type="SAM" id="MobiDB-lite"/>
    </source>
</evidence>
<proteinExistence type="predicted"/>
<keyword evidence="4" id="KW-1185">Reference proteome</keyword>
<protein>
    <recommendedName>
        <fullName evidence="2">ApeA N-terminal domain-containing protein</fullName>
    </recommendedName>
</protein>
<accession>A0ABT1G6M1</accession>